<dbReference type="InterPro" id="IPR014756">
    <property type="entry name" value="Ig_E-set"/>
</dbReference>
<dbReference type="CDD" id="cd22952">
    <property type="entry name" value="ART10-like"/>
    <property type="match status" value="1"/>
</dbReference>
<dbReference type="GO" id="GO:0031625">
    <property type="term" value="F:ubiquitin protein ligase binding"/>
    <property type="evidence" value="ECO:0007669"/>
    <property type="project" value="TreeGrafter"/>
</dbReference>
<organism evidence="3 4">
    <name type="scientific">Aspergillus calidoustus</name>
    <dbReference type="NCBI Taxonomy" id="454130"/>
    <lineage>
        <taxon>Eukaryota</taxon>
        <taxon>Fungi</taxon>
        <taxon>Dikarya</taxon>
        <taxon>Ascomycota</taxon>
        <taxon>Pezizomycotina</taxon>
        <taxon>Eurotiomycetes</taxon>
        <taxon>Eurotiomycetidae</taxon>
        <taxon>Eurotiales</taxon>
        <taxon>Aspergillaceae</taxon>
        <taxon>Aspergillus</taxon>
        <taxon>Aspergillus subgen. Nidulantes</taxon>
    </lineage>
</organism>
<sequence>MSVTIHLDRPHAHFTNLDFISGKVILNLPSETSVAGIQVKLEAESRTRLSGPRYPHNEHSDKKRTELEVHKLLYKVMDLFPDPTLVSNQSNPTTSWTFPPGISEYPFQFKFPFNNTCNLHNSISTNLSITGLKVEMAKQANRHVKKTLPPSLSGFPRMAEIKYYVKATVVRPQFYKENLRAITNLTFLPIEPPRTGNPKEETYARRQHQFHSGPTPSPKSLFHKVSAPSLKDSASSSLRVSADLRLPNPSILTCNEPVPMRVLVRKLSESYETLFLQMLQVELICYTRIQAHDLQRTESTTWLIFSRSNMGVPLGRGGDPAGTEWMLDDNMWNHLPIPPSVSPSFQTCNISRNYELEVRVGLAHGTVGNMKPQLIIIPLRVPVRVYSGITPPVALLEAMAAKPQIKPKAPVHTPSWPREGEDDTDRPPMPPRPQAPPTMNPDEAFDDAPPSYEDAMAESLSPVDGPRREYYPPEASSTRSSNESGADPRTSAGNNPKSTSMLYSNQSANSSSESFDMLPSTPPESRSGSPVGSLVARQQSVLKIHKHPFPQEESPPQYQLVAEDQSSSHAQETRRPSRPMNLGVPNRKPVPSPSRANGHSEPRTGYQ</sequence>
<feature type="compositionally biased region" description="Polar residues" evidence="1">
    <location>
        <begin position="523"/>
        <end position="541"/>
    </location>
</feature>
<dbReference type="STRING" id="454130.A0A0U5G3Z2"/>
<dbReference type="GO" id="GO:0070086">
    <property type="term" value="P:ubiquitin-dependent endocytosis"/>
    <property type="evidence" value="ECO:0007669"/>
    <property type="project" value="TreeGrafter"/>
</dbReference>
<dbReference type="GO" id="GO:0030674">
    <property type="term" value="F:protein-macromolecule adaptor activity"/>
    <property type="evidence" value="ECO:0007669"/>
    <property type="project" value="TreeGrafter"/>
</dbReference>
<evidence type="ECO:0000313" key="3">
    <source>
        <dbReference type="EMBL" id="CEL06770.1"/>
    </source>
</evidence>
<dbReference type="InterPro" id="IPR014752">
    <property type="entry name" value="Arrestin-like_C"/>
</dbReference>
<feature type="domain" description="Arrestin-like N-terminal" evidence="2">
    <location>
        <begin position="3"/>
        <end position="117"/>
    </location>
</feature>
<feature type="compositionally biased region" description="Basic and acidic residues" evidence="1">
    <location>
        <begin position="598"/>
        <end position="607"/>
    </location>
</feature>
<dbReference type="InterPro" id="IPR050357">
    <property type="entry name" value="Arrestin_domain-protein"/>
</dbReference>
<evidence type="ECO:0000313" key="4">
    <source>
        <dbReference type="Proteomes" id="UP000054771"/>
    </source>
</evidence>
<dbReference type="GO" id="GO:0005829">
    <property type="term" value="C:cytosol"/>
    <property type="evidence" value="ECO:0007669"/>
    <property type="project" value="TreeGrafter"/>
</dbReference>
<dbReference type="Gene3D" id="2.60.40.640">
    <property type="match status" value="1"/>
</dbReference>
<dbReference type="SUPFAM" id="SSF81296">
    <property type="entry name" value="E set domains"/>
    <property type="match status" value="1"/>
</dbReference>
<proteinExistence type="predicted"/>
<evidence type="ECO:0000256" key="1">
    <source>
        <dbReference type="SAM" id="MobiDB-lite"/>
    </source>
</evidence>
<keyword evidence="4" id="KW-1185">Reference proteome</keyword>
<feature type="compositionally biased region" description="Pro residues" evidence="1">
    <location>
        <begin position="427"/>
        <end position="439"/>
    </location>
</feature>
<protein>
    <submittedName>
        <fullName evidence="3">Putative Arrestin (Or S-antigen), N-terminal domain protein (AFU_orthologue AFUA_7G02050)</fullName>
    </submittedName>
</protein>
<dbReference type="EMBL" id="CDMC01000008">
    <property type="protein sequence ID" value="CEL06770.1"/>
    <property type="molecule type" value="Genomic_DNA"/>
</dbReference>
<reference evidence="4" key="1">
    <citation type="journal article" date="2016" name="Genome Announc.">
        <title>Draft genome sequences of fungus Aspergillus calidoustus.</title>
        <authorList>
            <person name="Horn F."/>
            <person name="Linde J."/>
            <person name="Mattern D.J."/>
            <person name="Walther G."/>
            <person name="Guthke R."/>
            <person name="Scherlach K."/>
            <person name="Martin K."/>
            <person name="Brakhage A.A."/>
            <person name="Petzke L."/>
            <person name="Valiante V."/>
        </authorList>
    </citation>
    <scope>NUCLEOTIDE SEQUENCE [LARGE SCALE GENOMIC DNA]</scope>
    <source>
        <strain evidence="4">SF006504</strain>
    </source>
</reference>
<dbReference type="PANTHER" id="PTHR11188:SF166">
    <property type="entry name" value="ARRESTIN (OR S-ANTIGEN), N-TERMINAL DOMAIN PROTEIN (AFU_ORTHOLOGUE AFUA_7G02050)"/>
    <property type="match status" value="1"/>
</dbReference>
<feature type="compositionally biased region" description="Polar residues" evidence="1">
    <location>
        <begin position="475"/>
        <end position="484"/>
    </location>
</feature>
<dbReference type="PANTHER" id="PTHR11188">
    <property type="entry name" value="ARRESTIN DOMAIN CONTAINING PROTEIN"/>
    <property type="match status" value="1"/>
</dbReference>
<dbReference type="InterPro" id="IPR011021">
    <property type="entry name" value="Arrestin-like_N"/>
</dbReference>
<feature type="compositionally biased region" description="Low complexity" evidence="1">
    <location>
        <begin position="500"/>
        <end position="514"/>
    </location>
</feature>
<dbReference type="OMA" id="NQPEFYT"/>
<dbReference type="Pfam" id="PF00339">
    <property type="entry name" value="Arrestin_N"/>
    <property type="match status" value="1"/>
</dbReference>
<dbReference type="GO" id="GO:0005886">
    <property type="term" value="C:plasma membrane"/>
    <property type="evidence" value="ECO:0007669"/>
    <property type="project" value="TreeGrafter"/>
</dbReference>
<dbReference type="AlphaFoldDB" id="A0A0U5G3Z2"/>
<evidence type="ECO:0000259" key="2">
    <source>
        <dbReference type="Pfam" id="PF00339"/>
    </source>
</evidence>
<accession>A0A0U5G3Z2</accession>
<dbReference type="OrthoDB" id="3365616at2759"/>
<feature type="region of interest" description="Disordered" evidence="1">
    <location>
        <begin position="403"/>
        <end position="607"/>
    </location>
</feature>
<name>A0A0U5G3Z2_ASPCI</name>
<gene>
    <name evidence="3" type="ORF">ASPCAL09942</name>
</gene>
<dbReference type="Proteomes" id="UP000054771">
    <property type="component" value="Unassembled WGS sequence"/>
</dbReference>